<keyword evidence="3" id="KW-1185">Reference proteome</keyword>
<reference evidence="2 3" key="1">
    <citation type="journal article" date="2018" name="Mol. Biol. Evol.">
        <title>Broad Genomic Sampling Reveals a Smut Pathogenic Ancestry of the Fungal Clade Ustilaginomycotina.</title>
        <authorList>
            <person name="Kijpornyongpan T."/>
            <person name="Mondo S.J."/>
            <person name="Barry K."/>
            <person name="Sandor L."/>
            <person name="Lee J."/>
            <person name="Lipzen A."/>
            <person name="Pangilinan J."/>
            <person name="LaButti K."/>
            <person name="Hainaut M."/>
            <person name="Henrissat B."/>
            <person name="Grigoriev I.V."/>
            <person name="Spatafora J.W."/>
            <person name="Aime M.C."/>
        </authorList>
    </citation>
    <scope>NUCLEOTIDE SEQUENCE [LARGE SCALE GENOMIC DNA]</scope>
    <source>
        <strain evidence="2 3">MCA 3645</strain>
    </source>
</reference>
<protein>
    <submittedName>
        <fullName evidence="2">Uncharacterized protein</fullName>
    </submittedName>
</protein>
<dbReference type="InParanoid" id="A0A317XHT7"/>
<accession>A0A317XHT7</accession>
<evidence type="ECO:0000313" key="2">
    <source>
        <dbReference type="EMBL" id="PWY97796.1"/>
    </source>
</evidence>
<gene>
    <name evidence="2" type="ORF">BCV70DRAFT_208341</name>
</gene>
<evidence type="ECO:0000256" key="1">
    <source>
        <dbReference type="SAM" id="SignalP"/>
    </source>
</evidence>
<dbReference type="Proteomes" id="UP000246740">
    <property type="component" value="Unassembled WGS sequence"/>
</dbReference>
<evidence type="ECO:0000313" key="3">
    <source>
        <dbReference type="Proteomes" id="UP000246740"/>
    </source>
</evidence>
<feature type="signal peptide" evidence="1">
    <location>
        <begin position="1"/>
        <end position="19"/>
    </location>
</feature>
<sequence>MLVISKSAICLAALTVSLALEVTVASPLSRREAADKRNINVRDYVRVVLLDKAHSGIVCTAKNHAVAAQIDDDGQNVAEYSIFLVPVNEGVTINNTEYAKAFKCSDDYDLAHCDQAFESLCSAHGGQQVEALLDKLGLMM</sequence>
<dbReference type="AlphaFoldDB" id="A0A317XHT7"/>
<proteinExistence type="predicted"/>
<keyword evidence="1" id="KW-0732">Signal</keyword>
<name>A0A317XHT7_9BASI</name>
<organism evidence="2 3">
    <name type="scientific">Testicularia cyperi</name>
    <dbReference type="NCBI Taxonomy" id="1882483"/>
    <lineage>
        <taxon>Eukaryota</taxon>
        <taxon>Fungi</taxon>
        <taxon>Dikarya</taxon>
        <taxon>Basidiomycota</taxon>
        <taxon>Ustilaginomycotina</taxon>
        <taxon>Ustilaginomycetes</taxon>
        <taxon>Ustilaginales</taxon>
        <taxon>Anthracoideaceae</taxon>
        <taxon>Testicularia</taxon>
    </lineage>
</organism>
<feature type="chain" id="PRO_5016375396" evidence="1">
    <location>
        <begin position="20"/>
        <end position="140"/>
    </location>
</feature>
<dbReference type="EMBL" id="KZ819202">
    <property type="protein sequence ID" value="PWY97796.1"/>
    <property type="molecule type" value="Genomic_DNA"/>
</dbReference>